<sequence length="91" mass="9816">MIISSGDTQSSGKKAFGQTPIPARPDAEATRVKAARTLGCGNRNDLKCLNLFLSQWVDKIQSRMPKTAGNTVEKGSVAYQKYSDELNSGPI</sequence>
<protein>
    <submittedName>
        <fullName evidence="2">Uncharacterized protein</fullName>
    </submittedName>
</protein>
<feature type="compositionally biased region" description="Polar residues" evidence="1">
    <location>
        <begin position="1"/>
        <end position="12"/>
    </location>
</feature>
<dbReference type="EMBL" id="BARW01010289">
    <property type="protein sequence ID" value="GAI74604.1"/>
    <property type="molecule type" value="Genomic_DNA"/>
</dbReference>
<feature type="region of interest" description="Disordered" evidence="1">
    <location>
        <begin position="1"/>
        <end position="27"/>
    </location>
</feature>
<gene>
    <name evidence="2" type="ORF">S12H4_20325</name>
</gene>
<name>X1T3K6_9ZZZZ</name>
<organism evidence="2">
    <name type="scientific">marine sediment metagenome</name>
    <dbReference type="NCBI Taxonomy" id="412755"/>
    <lineage>
        <taxon>unclassified sequences</taxon>
        <taxon>metagenomes</taxon>
        <taxon>ecological metagenomes</taxon>
    </lineage>
</organism>
<evidence type="ECO:0000256" key="1">
    <source>
        <dbReference type="SAM" id="MobiDB-lite"/>
    </source>
</evidence>
<accession>X1T3K6</accession>
<comment type="caution">
    <text evidence="2">The sequence shown here is derived from an EMBL/GenBank/DDBJ whole genome shotgun (WGS) entry which is preliminary data.</text>
</comment>
<evidence type="ECO:0000313" key="2">
    <source>
        <dbReference type="EMBL" id="GAI74604.1"/>
    </source>
</evidence>
<proteinExistence type="predicted"/>
<reference evidence="2" key="1">
    <citation type="journal article" date="2014" name="Front. Microbiol.">
        <title>High frequency of phylogenetically diverse reductive dehalogenase-homologous genes in deep subseafloor sedimentary metagenomes.</title>
        <authorList>
            <person name="Kawai M."/>
            <person name="Futagami T."/>
            <person name="Toyoda A."/>
            <person name="Takaki Y."/>
            <person name="Nishi S."/>
            <person name="Hori S."/>
            <person name="Arai W."/>
            <person name="Tsubouchi T."/>
            <person name="Morono Y."/>
            <person name="Uchiyama I."/>
            <person name="Ito T."/>
            <person name="Fujiyama A."/>
            <person name="Inagaki F."/>
            <person name="Takami H."/>
        </authorList>
    </citation>
    <scope>NUCLEOTIDE SEQUENCE</scope>
    <source>
        <strain evidence="2">Expedition CK06-06</strain>
    </source>
</reference>
<dbReference type="AlphaFoldDB" id="X1T3K6"/>